<accession>A0A2K5ANL2</accession>
<dbReference type="KEGG" id="ncv:NCAV_0037"/>
<name>A0A2K5ANL2_9ARCH</name>
<feature type="domain" description="FAD dependent oxidoreductase" evidence="2">
    <location>
        <begin position="4"/>
        <end position="360"/>
    </location>
</feature>
<dbReference type="AlphaFoldDB" id="A0A2K5ANL2"/>
<keyword evidence="1" id="KW-0560">Oxidoreductase</keyword>
<sequence length="389" mass="43584">MRVDVVVVGAGIAGLSVAEAMLNKGMKVCIIEAKHAGYGATGRSAGIATVQMNDTLDVRLAKKGIDIINTWRRRYNLDGILSTTGLLSIDRQGSIMKYARLFSECEVAYEVMDVREAMDRWPWLRFNVDGVDAEECIYTKDDVCMDPLVFASVFADRLKDMGVEFATGRVDIQSMMVDGEHVTLRFDNEHVVADTLVLCTGAWSKGIGRWLGYAPTTILKVPLIFFKYDIGEHDMVLPFADEINHTYWIPSRAGMLVGADYTVWDVNEAEDALGEEFRVKEGVHVDDHLLTYIKHVRELLVKRINFHVYESKVHFGPISITPDGRPIVGRVPEFKNLYILDGLRGYGLARAPALAYMLVEHILDGTDIVEELGSTRFISTNDTWLIQEG</sequence>
<evidence type="ECO:0000259" key="2">
    <source>
        <dbReference type="Pfam" id="PF01266"/>
    </source>
</evidence>
<dbReference type="Pfam" id="PF01266">
    <property type="entry name" value="DAO"/>
    <property type="match status" value="1"/>
</dbReference>
<keyword evidence="4" id="KW-1185">Reference proteome</keyword>
<evidence type="ECO:0000313" key="3">
    <source>
        <dbReference type="EMBL" id="SPC33237.1"/>
    </source>
</evidence>
<dbReference type="Gene3D" id="3.30.9.10">
    <property type="entry name" value="D-Amino Acid Oxidase, subunit A, domain 2"/>
    <property type="match status" value="1"/>
</dbReference>
<gene>
    <name evidence="3" type="ORF">NCAV_0037</name>
</gene>
<dbReference type="SUPFAM" id="SSF51905">
    <property type="entry name" value="FAD/NAD(P)-binding domain"/>
    <property type="match status" value="1"/>
</dbReference>
<evidence type="ECO:0000256" key="1">
    <source>
        <dbReference type="ARBA" id="ARBA00023002"/>
    </source>
</evidence>
<dbReference type="GO" id="GO:0016491">
    <property type="term" value="F:oxidoreductase activity"/>
    <property type="evidence" value="ECO:0007669"/>
    <property type="project" value="UniProtKB-KW"/>
</dbReference>
<dbReference type="InterPro" id="IPR036188">
    <property type="entry name" value="FAD/NAD-bd_sf"/>
</dbReference>
<proteinExistence type="predicted"/>
<protein>
    <submittedName>
        <fullName evidence="3">Putative FAD dependent oxidoreductase</fullName>
    </submittedName>
</protein>
<dbReference type="PANTHER" id="PTHR13847:SF287">
    <property type="entry name" value="FAD-DEPENDENT OXIDOREDUCTASE DOMAIN-CONTAINING PROTEIN 1"/>
    <property type="match status" value="1"/>
</dbReference>
<organism evidence="3 4">
    <name type="scientific">Candidatus Nitrosocaldus cavascurensis</name>
    <dbReference type="NCBI Taxonomy" id="2058097"/>
    <lineage>
        <taxon>Archaea</taxon>
        <taxon>Nitrososphaerota</taxon>
        <taxon>Nitrososphaeria</taxon>
        <taxon>Candidatus Nitrosocaldales</taxon>
        <taxon>Candidatus Nitrosocaldaceae</taxon>
        <taxon>Candidatus Nitrosocaldus</taxon>
    </lineage>
</organism>
<dbReference type="Proteomes" id="UP000236248">
    <property type="component" value="Chromosome NCAV"/>
</dbReference>
<evidence type="ECO:0000313" key="4">
    <source>
        <dbReference type="Proteomes" id="UP000236248"/>
    </source>
</evidence>
<dbReference type="EMBL" id="LT981265">
    <property type="protein sequence ID" value="SPC33237.1"/>
    <property type="molecule type" value="Genomic_DNA"/>
</dbReference>
<dbReference type="GO" id="GO:0005737">
    <property type="term" value="C:cytoplasm"/>
    <property type="evidence" value="ECO:0007669"/>
    <property type="project" value="TreeGrafter"/>
</dbReference>
<dbReference type="Gene3D" id="3.50.50.60">
    <property type="entry name" value="FAD/NAD(P)-binding domain"/>
    <property type="match status" value="1"/>
</dbReference>
<reference evidence="4" key="1">
    <citation type="submission" date="2018-01" db="EMBL/GenBank/DDBJ databases">
        <authorList>
            <person name="Kerou L M."/>
        </authorList>
    </citation>
    <scope>NUCLEOTIDE SEQUENCE [LARGE SCALE GENOMIC DNA]</scope>
    <source>
        <strain evidence="4">SCU2</strain>
    </source>
</reference>
<dbReference type="PANTHER" id="PTHR13847">
    <property type="entry name" value="SARCOSINE DEHYDROGENASE-RELATED"/>
    <property type="match status" value="1"/>
</dbReference>
<dbReference type="InterPro" id="IPR006076">
    <property type="entry name" value="FAD-dep_OxRdtase"/>
</dbReference>